<evidence type="ECO:0000313" key="1">
    <source>
        <dbReference type="EMBL" id="SPS02467.1"/>
    </source>
</evidence>
<name>A0A375JBJ6_9BURK</name>
<dbReference type="EMBL" id="OVTA01000073">
    <property type="protein sequence ID" value="SPS02467.1"/>
    <property type="molecule type" value="Genomic_DNA"/>
</dbReference>
<reference evidence="1 2" key="1">
    <citation type="submission" date="2018-01" db="EMBL/GenBank/DDBJ databases">
        <authorList>
            <person name="Gaut B.S."/>
            <person name="Morton B.R."/>
            <person name="Clegg M.T."/>
            <person name="Duvall M.R."/>
        </authorList>
    </citation>
    <scope>NUCLEOTIDE SEQUENCE [LARGE SCALE GENOMIC DNA]</scope>
    <source>
        <strain evidence="1">Cupriavidus taiwanensis cmp 52</strain>
    </source>
</reference>
<protein>
    <submittedName>
        <fullName evidence="1">Uncharacterized protein</fullName>
    </submittedName>
</protein>
<sequence length="37" mass="4065">MLYHRRPAQLELFTQPRPVADADGNQAVSVAAAGQVW</sequence>
<organism evidence="1 2">
    <name type="scientific">Cupriavidus taiwanensis</name>
    <dbReference type="NCBI Taxonomy" id="164546"/>
    <lineage>
        <taxon>Bacteria</taxon>
        <taxon>Pseudomonadati</taxon>
        <taxon>Pseudomonadota</taxon>
        <taxon>Betaproteobacteria</taxon>
        <taxon>Burkholderiales</taxon>
        <taxon>Burkholderiaceae</taxon>
        <taxon>Cupriavidus</taxon>
    </lineage>
</organism>
<evidence type="ECO:0000313" key="2">
    <source>
        <dbReference type="Proteomes" id="UP000256805"/>
    </source>
</evidence>
<dbReference type="AlphaFoldDB" id="A0A375JBJ6"/>
<proteinExistence type="predicted"/>
<accession>A0A375JBJ6</accession>
<gene>
    <name evidence="1" type="ORF">CBM2634_U100010</name>
</gene>
<dbReference type="Proteomes" id="UP000256805">
    <property type="component" value="Unassembled WGS sequence"/>
</dbReference>